<keyword evidence="10" id="KW-0694">RNA-binding</keyword>
<evidence type="ECO:0000313" key="12">
    <source>
        <dbReference type="EMBL" id="GGI03201.1"/>
    </source>
</evidence>
<dbReference type="CDD" id="cd05398">
    <property type="entry name" value="NT_ClassII-CCAase"/>
    <property type="match status" value="1"/>
</dbReference>
<dbReference type="InterPro" id="IPR014065">
    <property type="entry name" value="tRNA_adenylyltransferase"/>
</dbReference>
<dbReference type="CDD" id="cd00077">
    <property type="entry name" value="HDc"/>
    <property type="match status" value="1"/>
</dbReference>
<dbReference type="InterPro" id="IPR006674">
    <property type="entry name" value="HD_domain"/>
</dbReference>
<evidence type="ECO:0000256" key="2">
    <source>
        <dbReference type="ARBA" id="ARBA00022679"/>
    </source>
</evidence>
<dbReference type="RefSeq" id="WP_165403786.1">
    <property type="nucleotide sequence ID" value="NZ_BMHA01000001.1"/>
</dbReference>
<dbReference type="InterPro" id="IPR050124">
    <property type="entry name" value="tRNA_CCA-adding_enzyme"/>
</dbReference>
<dbReference type="GO" id="GO:0005524">
    <property type="term" value="F:ATP binding"/>
    <property type="evidence" value="ECO:0007669"/>
    <property type="project" value="UniProtKB-KW"/>
</dbReference>
<keyword evidence="5" id="KW-0479">Metal-binding</keyword>
<dbReference type="GO" id="GO:0003723">
    <property type="term" value="F:RNA binding"/>
    <property type="evidence" value="ECO:0007669"/>
    <property type="project" value="UniProtKB-KW"/>
</dbReference>
<dbReference type="SMART" id="SM00471">
    <property type="entry name" value="HDc"/>
    <property type="match status" value="1"/>
</dbReference>
<comment type="caution">
    <text evidence="12">The sequence shown here is derived from an EMBL/GenBank/DDBJ whole genome shotgun (WGS) entry which is preliminary data.</text>
</comment>
<reference evidence="12" key="2">
    <citation type="submission" date="2020-09" db="EMBL/GenBank/DDBJ databases">
        <authorList>
            <person name="Sun Q."/>
            <person name="Zhou Y."/>
        </authorList>
    </citation>
    <scope>NUCLEOTIDE SEQUENCE</scope>
    <source>
        <strain evidence="12">CGMCC 1.14988</strain>
    </source>
</reference>
<protein>
    <submittedName>
        <fullName evidence="12">CCA tRNA nucleotidyltransferase</fullName>
    </submittedName>
</protein>
<accession>A0A8J3A7C1</accession>
<evidence type="ECO:0000256" key="5">
    <source>
        <dbReference type="ARBA" id="ARBA00022723"/>
    </source>
</evidence>
<dbReference type="SUPFAM" id="SSF81301">
    <property type="entry name" value="Nucleotidyltransferase"/>
    <property type="match status" value="1"/>
</dbReference>
<evidence type="ECO:0000256" key="1">
    <source>
        <dbReference type="ARBA" id="ARBA00001946"/>
    </source>
</evidence>
<reference evidence="12" key="1">
    <citation type="journal article" date="2014" name="Int. J. Syst. Evol. Microbiol.">
        <title>Complete genome sequence of Corynebacterium casei LMG S-19264T (=DSM 44701T), isolated from a smear-ripened cheese.</title>
        <authorList>
            <consortium name="US DOE Joint Genome Institute (JGI-PGF)"/>
            <person name="Walter F."/>
            <person name="Albersmeier A."/>
            <person name="Kalinowski J."/>
            <person name="Ruckert C."/>
        </authorList>
    </citation>
    <scope>NUCLEOTIDE SEQUENCE</scope>
    <source>
        <strain evidence="12">CGMCC 1.14988</strain>
    </source>
</reference>
<keyword evidence="7" id="KW-0692">RNA repair</keyword>
<dbReference type="SUPFAM" id="SSF81891">
    <property type="entry name" value="Poly A polymerase C-terminal region-like"/>
    <property type="match status" value="1"/>
</dbReference>
<evidence type="ECO:0000256" key="3">
    <source>
        <dbReference type="ARBA" id="ARBA00022694"/>
    </source>
</evidence>
<dbReference type="InterPro" id="IPR032828">
    <property type="entry name" value="PolyA_RNA-bd"/>
</dbReference>
<evidence type="ECO:0000313" key="13">
    <source>
        <dbReference type="Proteomes" id="UP000650511"/>
    </source>
</evidence>
<sequence>MPDDLTPDQAASLGRLVDVYPEARELGERFAAAGHELHLVGGTVRDTLLAGGDADALATVDLDFATSAPPQDTERIVRPWATAVWLTGVEFGTVSCQREQAGRPTRTVEITTYRSDAYTPGSRHPEVRFGARIEDDLARRDLTVNAMAVRVPDFRFVDPYGGLGDLQRRRLRTPIDPATSFGDDPLRMVRLARFAAVLDAQAAPEAVEAASAMAGQLRTISAERVREELVKLITGATPRAGIELLVRTGLARHVLPELELLEACQDPMHRHKDVYAHTLAVVENAMALETDGPDFVLRFAALLHDIGKPDTKEVHRDGTVTFHHHDVVGARMTRQRMRELRFDKDTTRAVSELVRMHLRFHTYKMGWTDAAVRRYVRDAGELLERLNALTRADVTTGNPKKAARIQRRVDDLEVRIVELREQEELDALRPPIDGNQIMQHLQLRPGPLVGEAWSFLLEERLERGPMDESAAYALLETWWAQHPEHPDATSTSDGAAAVDGSR</sequence>
<keyword evidence="9" id="KW-0460">Magnesium</keyword>
<proteinExistence type="predicted"/>
<dbReference type="NCBIfam" id="TIGR02692">
    <property type="entry name" value="tRNA_CCA_actino"/>
    <property type="match status" value="1"/>
</dbReference>
<name>A0A8J3A7C1_9ACTN</name>
<dbReference type="Proteomes" id="UP000650511">
    <property type="component" value="Unassembled WGS sequence"/>
</dbReference>
<dbReference type="GO" id="GO:0042245">
    <property type="term" value="P:RNA repair"/>
    <property type="evidence" value="ECO:0007669"/>
    <property type="project" value="UniProtKB-KW"/>
</dbReference>
<feature type="domain" description="HD" evidence="11">
    <location>
        <begin position="274"/>
        <end position="389"/>
    </location>
</feature>
<dbReference type="NCBIfam" id="TIGR00277">
    <property type="entry name" value="HDIG"/>
    <property type="match status" value="1"/>
</dbReference>
<dbReference type="GO" id="GO:0046872">
    <property type="term" value="F:metal ion binding"/>
    <property type="evidence" value="ECO:0007669"/>
    <property type="project" value="UniProtKB-KW"/>
</dbReference>
<dbReference type="PANTHER" id="PTHR47545:SF1">
    <property type="entry name" value="MULTIFUNCTIONAL CCA PROTEIN"/>
    <property type="match status" value="1"/>
</dbReference>
<gene>
    <name evidence="12" type="ORF">GCM10011354_02960</name>
</gene>
<evidence type="ECO:0000256" key="10">
    <source>
        <dbReference type="ARBA" id="ARBA00022884"/>
    </source>
</evidence>
<dbReference type="GO" id="GO:0016779">
    <property type="term" value="F:nucleotidyltransferase activity"/>
    <property type="evidence" value="ECO:0007669"/>
    <property type="project" value="UniProtKB-KW"/>
</dbReference>
<evidence type="ECO:0000259" key="11">
    <source>
        <dbReference type="PROSITE" id="PS51831"/>
    </source>
</evidence>
<evidence type="ECO:0000256" key="8">
    <source>
        <dbReference type="ARBA" id="ARBA00022840"/>
    </source>
</evidence>
<keyword evidence="4" id="KW-0548">Nucleotidyltransferase</keyword>
<dbReference type="EMBL" id="BMHA01000001">
    <property type="protein sequence ID" value="GGI03201.1"/>
    <property type="molecule type" value="Genomic_DNA"/>
</dbReference>
<keyword evidence="13" id="KW-1185">Reference proteome</keyword>
<keyword evidence="3" id="KW-0819">tRNA processing</keyword>
<keyword evidence="8" id="KW-0067">ATP-binding</keyword>
<dbReference type="InterPro" id="IPR002646">
    <property type="entry name" value="PolA_pol_head_dom"/>
</dbReference>
<evidence type="ECO:0000256" key="7">
    <source>
        <dbReference type="ARBA" id="ARBA00022800"/>
    </source>
</evidence>
<evidence type="ECO:0000256" key="9">
    <source>
        <dbReference type="ARBA" id="ARBA00022842"/>
    </source>
</evidence>
<dbReference type="InterPro" id="IPR006675">
    <property type="entry name" value="HDIG_dom"/>
</dbReference>
<dbReference type="AlphaFoldDB" id="A0A8J3A7C1"/>
<keyword evidence="2" id="KW-0808">Transferase</keyword>
<dbReference type="Pfam" id="PF01743">
    <property type="entry name" value="PolyA_pol"/>
    <property type="match status" value="1"/>
</dbReference>
<dbReference type="InterPro" id="IPR003607">
    <property type="entry name" value="HD/PDEase_dom"/>
</dbReference>
<dbReference type="Pfam" id="PF12627">
    <property type="entry name" value="PolyA_pol_RNAbd"/>
    <property type="match status" value="1"/>
</dbReference>
<evidence type="ECO:0000256" key="4">
    <source>
        <dbReference type="ARBA" id="ARBA00022695"/>
    </source>
</evidence>
<comment type="cofactor">
    <cofactor evidence="1">
        <name>Mg(2+)</name>
        <dbReference type="ChEBI" id="CHEBI:18420"/>
    </cofactor>
</comment>
<dbReference type="PANTHER" id="PTHR47545">
    <property type="entry name" value="MULTIFUNCTIONAL CCA PROTEIN"/>
    <property type="match status" value="1"/>
</dbReference>
<dbReference type="Pfam" id="PF01966">
    <property type="entry name" value="HD"/>
    <property type="match status" value="1"/>
</dbReference>
<organism evidence="12 13">
    <name type="scientific">Egicoccus halophilus</name>
    <dbReference type="NCBI Taxonomy" id="1670830"/>
    <lineage>
        <taxon>Bacteria</taxon>
        <taxon>Bacillati</taxon>
        <taxon>Actinomycetota</taxon>
        <taxon>Nitriliruptoria</taxon>
        <taxon>Egicoccales</taxon>
        <taxon>Egicoccaceae</taxon>
        <taxon>Egicoccus</taxon>
    </lineage>
</organism>
<dbReference type="PROSITE" id="PS51831">
    <property type="entry name" value="HD"/>
    <property type="match status" value="1"/>
</dbReference>
<dbReference type="Gene3D" id="3.30.460.10">
    <property type="entry name" value="Beta Polymerase, domain 2"/>
    <property type="match status" value="1"/>
</dbReference>
<keyword evidence="6" id="KW-0547">Nucleotide-binding</keyword>
<dbReference type="InterPro" id="IPR043519">
    <property type="entry name" value="NT_sf"/>
</dbReference>
<dbReference type="Gene3D" id="1.10.3090.10">
    <property type="entry name" value="cca-adding enzyme, domain 2"/>
    <property type="match status" value="1"/>
</dbReference>
<evidence type="ECO:0000256" key="6">
    <source>
        <dbReference type="ARBA" id="ARBA00022741"/>
    </source>
</evidence>
<dbReference type="GO" id="GO:0008033">
    <property type="term" value="P:tRNA processing"/>
    <property type="evidence" value="ECO:0007669"/>
    <property type="project" value="UniProtKB-KW"/>
</dbReference>